<gene>
    <name evidence="3" type="ORF">DVK44_13815</name>
</gene>
<dbReference type="NCBIfam" id="NF033634">
    <property type="entry name" value="SLATT_1"/>
    <property type="match status" value="1"/>
</dbReference>
<dbReference type="OrthoDB" id="3684311at2"/>
<name>A0A345I0V1_9ACTN</name>
<keyword evidence="2" id="KW-0472">Membrane</keyword>
<dbReference type="AlphaFoldDB" id="A0A345I0V1"/>
<feature type="transmembrane region" description="Helical" evidence="2">
    <location>
        <begin position="51"/>
        <end position="73"/>
    </location>
</feature>
<dbReference type="EMBL" id="CP031194">
    <property type="protein sequence ID" value="AXG82575.1"/>
    <property type="molecule type" value="Genomic_DNA"/>
</dbReference>
<evidence type="ECO:0000256" key="1">
    <source>
        <dbReference type="SAM" id="MobiDB-lite"/>
    </source>
</evidence>
<dbReference type="InterPro" id="IPR025325">
    <property type="entry name" value="DUF4231"/>
</dbReference>
<feature type="compositionally biased region" description="Basic and acidic residues" evidence="1">
    <location>
        <begin position="126"/>
        <end position="135"/>
    </location>
</feature>
<dbReference type="Proteomes" id="UP000253868">
    <property type="component" value="Chromosome"/>
</dbReference>
<sequence>MYREDTAEVLAQYGRESRHYRRVHNSLQSLIMIGSTAVTTIASFSQQDWNWQTLSVVVLGFSITLASAFSGYYKYRERSYFLRQTADAIEEELNAVMLGIGEYSQFTEEQEGEALAKFTQRVEALRNEQRRREQQLDQPAEQAGPAGPPPAV</sequence>
<organism evidence="3 4">
    <name type="scientific">Streptomyces paludis</name>
    <dbReference type="NCBI Taxonomy" id="2282738"/>
    <lineage>
        <taxon>Bacteria</taxon>
        <taxon>Bacillati</taxon>
        <taxon>Actinomycetota</taxon>
        <taxon>Actinomycetes</taxon>
        <taxon>Kitasatosporales</taxon>
        <taxon>Streptomycetaceae</taxon>
        <taxon>Streptomyces</taxon>
    </lineage>
</organism>
<keyword evidence="4" id="KW-1185">Reference proteome</keyword>
<reference evidence="4" key="1">
    <citation type="submission" date="2018-07" db="EMBL/GenBank/DDBJ databases">
        <authorList>
            <person name="Zhao J."/>
        </authorList>
    </citation>
    <scope>NUCLEOTIDE SEQUENCE [LARGE SCALE GENOMIC DNA]</scope>
    <source>
        <strain evidence="4">GSSD-12</strain>
    </source>
</reference>
<accession>A0A345I0V1</accession>
<keyword evidence="2" id="KW-0812">Transmembrane</keyword>
<feature type="transmembrane region" description="Helical" evidence="2">
    <location>
        <begin position="27"/>
        <end position="45"/>
    </location>
</feature>
<proteinExistence type="predicted"/>
<dbReference type="Pfam" id="PF14015">
    <property type="entry name" value="DUF4231"/>
    <property type="match status" value="1"/>
</dbReference>
<keyword evidence="2" id="KW-1133">Transmembrane helix</keyword>
<evidence type="ECO:0000256" key="2">
    <source>
        <dbReference type="SAM" id="Phobius"/>
    </source>
</evidence>
<evidence type="ECO:0000313" key="3">
    <source>
        <dbReference type="EMBL" id="AXG82575.1"/>
    </source>
</evidence>
<protein>
    <submittedName>
        <fullName evidence="3">DUF4231 domain-containing protein</fullName>
    </submittedName>
</protein>
<feature type="region of interest" description="Disordered" evidence="1">
    <location>
        <begin position="126"/>
        <end position="152"/>
    </location>
</feature>
<dbReference type="KEGG" id="spad:DVK44_13815"/>
<evidence type="ECO:0000313" key="4">
    <source>
        <dbReference type="Proteomes" id="UP000253868"/>
    </source>
</evidence>